<dbReference type="Proteomes" id="UP000504636">
    <property type="component" value="Unplaced"/>
</dbReference>
<dbReference type="GeneID" id="54457848"/>
<feature type="compositionally biased region" description="Polar residues" evidence="1">
    <location>
        <begin position="462"/>
        <end position="471"/>
    </location>
</feature>
<organism evidence="3">
    <name type="scientific">Mytilinidion resinicola</name>
    <dbReference type="NCBI Taxonomy" id="574789"/>
    <lineage>
        <taxon>Eukaryota</taxon>
        <taxon>Fungi</taxon>
        <taxon>Dikarya</taxon>
        <taxon>Ascomycota</taxon>
        <taxon>Pezizomycotina</taxon>
        <taxon>Dothideomycetes</taxon>
        <taxon>Pleosporomycetidae</taxon>
        <taxon>Mytilinidiales</taxon>
        <taxon>Mytilinidiaceae</taxon>
        <taxon>Mytilinidion</taxon>
    </lineage>
</organism>
<evidence type="ECO:0000259" key="2">
    <source>
        <dbReference type="Pfam" id="PF01926"/>
    </source>
</evidence>
<evidence type="ECO:0000256" key="1">
    <source>
        <dbReference type="SAM" id="MobiDB-lite"/>
    </source>
</evidence>
<dbReference type="SUPFAM" id="SSF52540">
    <property type="entry name" value="P-loop containing nucleoside triphosphate hydrolases"/>
    <property type="match status" value="1"/>
</dbReference>
<feature type="compositionally biased region" description="Polar residues" evidence="1">
    <location>
        <begin position="413"/>
        <end position="425"/>
    </location>
</feature>
<dbReference type="Gene3D" id="3.40.50.300">
    <property type="entry name" value="P-loop containing nucleotide triphosphate hydrolases"/>
    <property type="match status" value="1"/>
</dbReference>
<sequence length="522" mass="59277">MGVTGSGKSTFISRLTDGPVEIGHTLESCTSDATVHTIEYGTDQNLHLIDTPGFNDTSRSDADLLKEIAFILGVLRKNEVSLAGIIYLHRISEPRIAGSALRSIRLFEALCGSQCFPYVVLVSTMWESLGVEDRAIAVDREKTLKDKAEFWGRMVNGGATVMRHEGDANSARDILSRAASMNPSVVMDIQRQLINEDKALDETSAGRYLLGELYEVRKRQKKEIAELEGIMEEALQDHDEATISAISAQRHEYEGLIQRTYTQTDDLEVTFEDLAEERADRYASLLQEGDKYEKEVEEDVKQTHDIEHTLHCVERSHDRDRGRLTIDNRRLGQQNEQHAVGNGSVELQWTWWEKLLRSALPTRDMRKAASSYRSFSFPRSLVSNHQRQSVSFPQPPEVRMDRPRSQPRHDTVPTRSKNTDSSSNGRPGLVRRSSSSQPYSYRDYRESDRSSKKQSEPILENRGQTLRNPSTMIVDPPNESRRTDETLKYNTVLVSPGYAGEIRISGPLRRPDKPLVLRRNYN</sequence>
<accession>A0A6A6YF58</accession>
<feature type="compositionally biased region" description="Polar residues" evidence="1">
    <location>
        <begin position="381"/>
        <end position="392"/>
    </location>
</feature>
<gene>
    <name evidence="3 5" type="ORF">BDZ99DRAFT_421527</name>
</gene>
<feature type="region of interest" description="Disordered" evidence="1">
    <location>
        <begin position="380"/>
        <end position="482"/>
    </location>
</feature>
<protein>
    <recommendedName>
        <fullName evidence="2">G domain-containing protein</fullName>
    </recommendedName>
</protein>
<feature type="compositionally biased region" description="Low complexity" evidence="1">
    <location>
        <begin position="431"/>
        <end position="441"/>
    </location>
</feature>
<dbReference type="InterPro" id="IPR027417">
    <property type="entry name" value="P-loop_NTPase"/>
</dbReference>
<reference evidence="3 5" key="1">
    <citation type="journal article" date="2020" name="Stud. Mycol.">
        <title>101 Dothideomycetes genomes: a test case for predicting lifestyles and emergence of pathogens.</title>
        <authorList>
            <person name="Haridas S."/>
            <person name="Albert R."/>
            <person name="Binder M."/>
            <person name="Bloem J."/>
            <person name="Labutti K."/>
            <person name="Salamov A."/>
            <person name="Andreopoulos B."/>
            <person name="Baker S."/>
            <person name="Barry K."/>
            <person name="Bills G."/>
            <person name="Bluhm B."/>
            <person name="Cannon C."/>
            <person name="Castanera R."/>
            <person name="Culley D."/>
            <person name="Daum C."/>
            <person name="Ezra D."/>
            <person name="Gonzalez J."/>
            <person name="Henrissat B."/>
            <person name="Kuo A."/>
            <person name="Liang C."/>
            <person name="Lipzen A."/>
            <person name="Lutzoni F."/>
            <person name="Magnuson J."/>
            <person name="Mondo S."/>
            <person name="Nolan M."/>
            <person name="Ohm R."/>
            <person name="Pangilinan J."/>
            <person name="Park H.-J."/>
            <person name="Ramirez L."/>
            <person name="Alfaro M."/>
            <person name="Sun H."/>
            <person name="Tritt A."/>
            <person name="Yoshinaga Y."/>
            <person name="Zwiers L.-H."/>
            <person name="Turgeon B."/>
            <person name="Goodwin S."/>
            <person name="Spatafora J."/>
            <person name="Crous P."/>
            <person name="Grigoriev I."/>
        </authorList>
    </citation>
    <scope>NUCLEOTIDE SEQUENCE</scope>
    <source>
        <strain evidence="3 5">CBS 304.34</strain>
    </source>
</reference>
<keyword evidence="4" id="KW-1185">Reference proteome</keyword>
<reference evidence="5" key="2">
    <citation type="submission" date="2020-04" db="EMBL/GenBank/DDBJ databases">
        <authorList>
            <consortium name="NCBI Genome Project"/>
        </authorList>
    </citation>
    <scope>NUCLEOTIDE SEQUENCE</scope>
    <source>
        <strain evidence="5">CBS 304.34</strain>
    </source>
</reference>
<dbReference type="GO" id="GO:0005525">
    <property type="term" value="F:GTP binding"/>
    <property type="evidence" value="ECO:0007669"/>
    <property type="project" value="InterPro"/>
</dbReference>
<feature type="compositionally biased region" description="Basic and acidic residues" evidence="1">
    <location>
        <begin position="442"/>
        <end position="455"/>
    </location>
</feature>
<dbReference type="InterPro" id="IPR006073">
    <property type="entry name" value="GTP-bd"/>
</dbReference>
<feature type="compositionally biased region" description="Basic and acidic residues" evidence="1">
    <location>
        <begin position="398"/>
        <end position="412"/>
    </location>
</feature>
<proteinExistence type="predicted"/>
<evidence type="ECO:0000313" key="3">
    <source>
        <dbReference type="EMBL" id="KAF2807466.1"/>
    </source>
</evidence>
<dbReference type="RefSeq" id="XP_033574430.1">
    <property type="nucleotide sequence ID" value="XM_033716955.1"/>
</dbReference>
<dbReference type="CDD" id="cd00882">
    <property type="entry name" value="Ras_like_GTPase"/>
    <property type="match status" value="1"/>
</dbReference>
<reference evidence="5" key="3">
    <citation type="submission" date="2025-04" db="UniProtKB">
        <authorList>
            <consortium name="RefSeq"/>
        </authorList>
    </citation>
    <scope>IDENTIFICATION</scope>
    <source>
        <strain evidence="5">CBS 304.34</strain>
    </source>
</reference>
<dbReference type="AlphaFoldDB" id="A0A6A6YF58"/>
<dbReference type="EMBL" id="MU003705">
    <property type="protein sequence ID" value="KAF2807466.1"/>
    <property type="molecule type" value="Genomic_DNA"/>
</dbReference>
<feature type="domain" description="G" evidence="2">
    <location>
        <begin position="1"/>
        <end position="60"/>
    </location>
</feature>
<evidence type="ECO:0000313" key="4">
    <source>
        <dbReference type="Proteomes" id="UP000504636"/>
    </source>
</evidence>
<evidence type="ECO:0000313" key="5">
    <source>
        <dbReference type="RefSeq" id="XP_033574430.1"/>
    </source>
</evidence>
<dbReference type="Pfam" id="PF01926">
    <property type="entry name" value="MMR_HSR1"/>
    <property type="match status" value="1"/>
</dbReference>
<dbReference type="OrthoDB" id="8954335at2759"/>
<name>A0A6A6YF58_9PEZI</name>